<keyword evidence="10" id="KW-1185">Reference proteome</keyword>
<evidence type="ECO:0000313" key="9">
    <source>
        <dbReference type="EMBL" id="ESO96138.1"/>
    </source>
</evidence>
<evidence type="ECO:0000256" key="2">
    <source>
        <dbReference type="ARBA" id="ARBA00003455"/>
    </source>
</evidence>
<feature type="binding site" evidence="8">
    <location>
        <position position="54"/>
    </location>
    <ligand>
        <name>S-adenosyl-L-methionine</name>
        <dbReference type="ChEBI" id="CHEBI:59789"/>
    </ligand>
</feature>
<evidence type="ECO:0000256" key="5">
    <source>
        <dbReference type="ARBA" id="ARBA00022679"/>
    </source>
</evidence>
<feature type="binding site" evidence="8">
    <location>
        <position position="79"/>
    </location>
    <ligand>
        <name>S-adenosyl-L-methionine</name>
        <dbReference type="ChEBI" id="CHEBI:59789"/>
    </ligand>
</feature>
<dbReference type="KEGG" id="lgi:LOTGIDRAFT_116132"/>
<dbReference type="FunFam" id="3.40.50.150:FF:000092">
    <property type="entry name" value="Leucine carboxyl methyltransferase 1"/>
    <property type="match status" value="1"/>
</dbReference>
<dbReference type="GO" id="GO:0032259">
    <property type="term" value="P:methylation"/>
    <property type="evidence" value="ECO:0007669"/>
    <property type="project" value="UniProtKB-KW"/>
</dbReference>
<dbReference type="STRING" id="225164.V3ZX82"/>
<accession>V3ZX82</accession>
<dbReference type="GO" id="GO:0005829">
    <property type="term" value="C:cytosol"/>
    <property type="evidence" value="ECO:0007669"/>
    <property type="project" value="TreeGrafter"/>
</dbReference>
<dbReference type="GO" id="GO:0018423">
    <property type="term" value="F:protein C-terminal leucine carboxyl O-methyltransferase activity"/>
    <property type="evidence" value="ECO:0007669"/>
    <property type="project" value="UniProtKB-EC"/>
</dbReference>
<sequence>MATEDAVIATNDDAAQCKRYAVEKGYWNDPYISLMIPKGSARHAPEINRGYFARISSIRLLLEKFIKLTNKKCQVINLGAGYDTTFWRLKDAHLMPQKFVEIDFPVVTAKKCHHIKSKKPLLDKISNDDIMLSKYDLHSANYHIVGANLTELGDIEKKLQESGIDRSIPTVFIAECVLVYIDSNKSGRLIKWISDHFPTAFFINYEQVNMGDKFGQVMMDNLRSRDCYLTGVSACANLQSQMQRFTSNGWADADALEMNKVYNCLPTDELRRIEKIEFMDERELMVQLFSHYCLVWAYKDTLNIGLETIDLSL</sequence>
<dbReference type="HOGENOM" id="CLU_031312_0_0_1"/>
<protein>
    <recommendedName>
        <fullName evidence="7">Leucine carboxyl methyltransferase 1</fullName>
        <ecNumber evidence="7">2.1.1.233</ecNumber>
    </recommendedName>
</protein>
<dbReference type="OMA" id="IIYEPIR"/>
<evidence type="ECO:0000256" key="8">
    <source>
        <dbReference type="PIRSR" id="PIRSR016305-1"/>
    </source>
</evidence>
<dbReference type="CTD" id="20231306"/>
<dbReference type="Pfam" id="PF04072">
    <property type="entry name" value="LCM"/>
    <property type="match status" value="1"/>
</dbReference>
<evidence type="ECO:0000313" key="10">
    <source>
        <dbReference type="Proteomes" id="UP000030746"/>
    </source>
</evidence>
<dbReference type="SUPFAM" id="SSF53335">
    <property type="entry name" value="S-adenosyl-L-methionine-dependent methyltransferases"/>
    <property type="match status" value="1"/>
</dbReference>
<proteinExistence type="inferred from homology"/>
<dbReference type="GeneID" id="20231306"/>
<comment type="function">
    <text evidence="2 7">Methylates the carboxyl group of the C-terminal leucine residue of protein phosphatase 2A catalytic subunits to form alpha-leucine ester residues.</text>
</comment>
<evidence type="ECO:0000256" key="7">
    <source>
        <dbReference type="PIRNR" id="PIRNR016305"/>
    </source>
</evidence>
<dbReference type="InterPro" id="IPR007213">
    <property type="entry name" value="Ppm1/Ppm2/Tcmp"/>
</dbReference>
<keyword evidence="6 7" id="KW-0949">S-adenosyl-L-methionine</keyword>
<dbReference type="PIRSF" id="PIRSF016305">
    <property type="entry name" value="LCM_mtfrase"/>
    <property type="match status" value="1"/>
</dbReference>
<dbReference type="RefSeq" id="XP_009053253.1">
    <property type="nucleotide sequence ID" value="XM_009055005.1"/>
</dbReference>
<feature type="binding site" evidence="8">
    <location>
        <position position="175"/>
    </location>
    <ligand>
        <name>S-adenosyl-L-methionine</name>
        <dbReference type="ChEBI" id="CHEBI:59789"/>
    </ligand>
</feature>
<reference evidence="9 10" key="1">
    <citation type="journal article" date="2013" name="Nature">
        <title>Insights into bilaterian evolution from three spiralian genomes.</title>
        <authorList>
            <person name="Simakov O."/>
            <person name="Marletaz F."/>
            <person name="Cho S.J."/>
            <person name="Edsinger-Gonzales E."/>
            <person name="Havlak P."/>
            <person name="Hellsten U."/>
            <person name="Kuo D.H."/>
            <person name="Larsson T."/>
            <person name="Lv J."/>
            <person name="Arendt D."/>
            <person name="Savage R."/>
            <person name="Osoegawa K."/>
            <person name="de Jong P."/>
            <person name="Grimwood J."/>
            <person name="Chapman J.A."/>
            <person name="Shapiro H."/>
            <person name="Aerts A."/>
            <person name="Otillar R.P."/>
            <person name="Terry A.Y."/>
            <person name="Boore J.L."/>
            <person name="Grigoriev I.V."/>
            <person name="Lindberg D.R."/>
            <person name="Seaver E.C."/>
            <person name="Weisblat D.A."/>
            <person name="Putnam N.H."/>
            <person name="Rokhsar D.S."/>
        </authorList>
    </citation>
    <scope>NUCLEOTIDE SEQUENCE [LARGE SCALE GENOMIC DNA]</scope>
</reference>
<dbReference type="GO" id="GO:0009966">
    <property type="term" value="P:regulation of signal transduction"/>
    <property type="evidence" value="ECO:0007669"/>
    <property type="project" value="UniProtKB-ARBA"/>
</dbReference>
<dbReference type="Gene3D" id="3.40.50.150">
    <property type="entry name" value="Vaccinia Virus protein VP39"/>
    <property type="match status" value="1"/>
</dbReference>
<feature type="binding site" evidence="8">
    <location>
        <begin position="148"/>
        <end position="149"/>
    </location>
    <ligand>
        <name>S-adenosyl-L-methionine</name>
        <dbReference type="ChEBI" id="CHEBI:59789"/>
    </ligand>
</feature>
<evidence type="ECO:0000256" key="1">
    <source>
        <dbReference type="ARBA" id="ARBA00000724"/>
    </source>
</evidence>
<keyword evidence="4 7" id="KW-0489">Methyltransferase</keyword>
<dbReference type="AlphaFoldDB" id="V3ZX82"/>
<dbReference type="PANTHER" id="PTHR13600">
    <property type="entry name" value="LEUCINE CARBOXYL METHYLTRANSFERASE"/>
    <property type="match status" value="1"/>
</dbReference>
<name>V3ZX82_LOTGI</name>
<evidence type="ECO:0000256" key="6">
    <source>
        <dbReference type="ARBA" id="ARBA00022691"/>
    </source>
</evidence>
<dbReference type="EMBL" id="KB201549">
    <property type="protein sequence ID" value="ESO96138.1"/>
    <property type="molecule type" value="Genomic_DNA"/>
</dbReference>
<dbReference type="PANTHER" id="PTHR13600:SF33">
    <property type="entry name" value="LEUCINE CARBOXYL METHYLTRANSFERASE 1"/>
    <property type="match status" value="1"/>
</dbReference>
<keyword evidence="5 7" id="KW-0808">Transferase</keyword>
<dbReference type="InterPro" id="IPR016651">
    <property type="entry name" value="LCMT1"/>
</dbReference>
<dbReference type="Proteomes" id="UP000030746">
    <property type="component" value="Unassembled WGS sequence"/>
</dbReference>
<dbReference type="OrthoDB" id="203237at2759"/>
<dbReference type="EC" id="2.1.1.233" evidence="7"/>
<organism evidence="9 10">
    <name type="scientific">Lottia gigantea</name>
    <name type="common">Giant owl limpet</name>
    <dbReference type="NCBI Taxonomy" id="225164"/>
    <lineage>
        <taxon>Eukaryota</taxon>
        <taxon>Metazoa</taxon>
        <taxon>Spiralia</taxon>
        <taxon>Lophotrochozoa</taxon>
        <taxon>Mollusca</taxon>
        <taxon>Gastropoda</taxon>
        <taxon>Patellogastropoda</taxon>
        <taxon>Lottioidea</taxon>
        <taxon>Lottiidae</taxon>
        <taxon>Lottia</taxon>
    </lineage>
</organism>
<comment type="catalytic activity">
    <reaction evidence="1 7">
        <text>[phosphatase 2A protein]-C-terminal L-leucine + S-adenosyl-L-methionine = [phosphatase 2A protein]-C-terminal L-leucine methyl ester + S-adenosyl-L-homocysteine</text>
        <dbReference type="Rhea" id="RHEA:48544"/>
        <dbReference type="Rhea" id="RHEA-COMP:12134"/>
        <dbReference type="Rhea" id="RHEA-COMP:12135"/>
        <dbReference type="ChEBI" id="CHEBI:57856"/>
        <dbReference type="ChEBI" id="CHEBI:59789"/>
        <dbReference type="ChEBI" id="CHEBI:90516"/>
        <dbReference type="ChEBI" id="CHEBI:90517"/>
        <dbReference type="EC" id="2.1.1.233"/>
    </reaction>
</comment>
<dbReference type="InterPro" id="IPR029063">
    <property type="entry name" value="SAM-dependent_MTases_sf"/>
</dbReference>
<evidence type="ECO:0000256" key="4">
    <source>
        <dbReference type="ARBA" id="ARBA00022603"/>
    </source>
</evidence>
<comment type="similarity">
    <text evidence="3 7">Belongs to the methyltransferase superfamily. LCMT family.</text>
</comment>
<evidence type="ECO:0000256" key="3">
    <source>
        <dbReference type="ARBA" id="ARBA00010703"/>
    </source>
</evidence>
<gene>
    <name evidence="9" type="ORF">LOTGIDRAFT_116132</name>
</gene>